<dbReference type="PANTHER" id="PTHR43398:SF1">
    <property type="entry name" value="DOLICHOL-PHOSPHATE MANNOSYLTRANSFERASE SUBUNIT 1"/>
    <property type="match status" value="1"/>
</dbReference>
<dbReference type="AlphaFoldDB" id="A0A2M6WZB8"/>
<dbReference type="Proteomes" id="UP000230731">
    <property type="component" value="Unassembled WGS sequence"/>
</dbReference>
<dbReference type="PANTHER" id="PTHR43398">
    <property type="entry name" value="DOLICHOL-PHOSPHATE MANNOSYLTRANSFERASE SUBUNIT 1"/>
    <property type="match status" value="1"/>
</dbReference>
<evidence type="ECO:0000259" key="4">
    <source>
        <dbReference type="Pfam" id="PF00535"/>
    </source>
</evidence>
<comment type="similarity">
    <text evidence="1">Belongs to the glycosyltransferase 2 family.</text>
</comment>
<dbReference type="GO" id="GO:0004582">
    <property type="term" value="F:dolichyl-phosphate beta-D-mannosyltransferase activity"/>
    <property type="evidence" value="ECO:0007669"/>
    <property type="project" value="InterPro"/>
</dbReference>
<dbReference type="InterPro" id="IPR029044">
    <property type="entry name" value="Nucleotide-diphossugar_trans"/>
</dbReference>
<gene>
    <name evidence="5" type="ORF">COT71_02485</name>
</gene>
<comment type="caution">
    <text evidence="5">The sequence shown here is derived from an EMBL/GenBank/DDBJ whole genome shotgun (WGS) entry which is preliminary data.</text>
</comment>
<evidence type="ECO:0000313" key="6">
    <source>
        <dbReference type="Proteomes" id="UP000230731"/>
    </source>
</evidence>
<keyword evidence="3" id="KW-0808">Transferase</keyword>
<evidence type="ECO:0000313" key="5">
    <source>
        <dbReference type="EMBL" id="PIT98105.1"/>
    </source>
</evidence>
<name>A0A2M6WZB8_9BACT</name>
<dbReference type="InterPro" id="IPR039528">
    <property type="entry name" value="DPM1-like"/>
</dbReference>
<sequence>MPNPPLNHIALIIPTLNEAANIVRLIETFQSLPYNIHCIVADSTSPDGTAAVVKKHFPDEQTVTVLNCDKRGRGASIVFAYRWIKQHKLSADAIAVSDADSSHDPKDLPKFIVALNTADVVIGRRYGPGAKIIGWPWQRRIFSRAANTLARILLHVGITDYTNGYRLFRRNALDTLDLTEIDADGYIHLSQELLQWHRTGLTITEVPTTFVNRQRGTSNFKLKLVAESLWVIVKLAWQHHSGNRHLKRE</sequence>
<protein>
    <recommendedName>
        <fullName evidence="4">Glycosyltransferase 2-like domain-containing protein</fullName>
    </recommendedName>
</protein>
<dbReference type="Gene3D" id="3.90.550.10">
    <property type="entry name" value="Spore Coat Polysaccharide Biosynthesis Protein SpsA, Chain A"/>
    <property type="match status" value="1"/>
</dbReference>
<reference evidence="6" key="1">
    <citation type="submission" date="2017-09" db="EMBL/GenBank/DDBJ databases">
        <title>Depth-based differentiation of microbial function through sediment-hosted aquifers and enrichment of novel symbionts in the deep terrestrial subsurface.</title>
        <authorList>
            <person name="Probst A.J."/>
            <person name="Ladd B."/>
            <person name="Jarett J.K."/>
            <person name="Geller-Mcgrath D.E."/>
            <person name="Sieber C.M.K."/>
            <person name="Emerson J.B."/>
            <person name="Anantharaman K."/>
            <person name="Thomas B.C."/>
            <person name="Malmstrom R."/>
            <person name="Stieglmeier M."/>
            <person name="Klingl A."/>
            <person name="Woyke T."/>
            <person name="Ryan C.M."/>
            <person name="Banfield J.F."/>
        </authorList>
    </citation>
    <scope>NUCLEOTIDE SEQUENCE [LARGE SCALE GENOMIC DNA]</scope>
</reference>
<dbReference type="SUPFAM" id="SSF53448">
    <property type="entry name" value="Nucleotide-diphospho-sugar transferases"/>
    <property type="match status" value="1"/>
</dbReference>
<proteinExistence type="inferred from homology"/>
<organism evidence="5 6">
    <name type="scientific">Candidatus Andersenbacteria bacterium CG10_big_fil_rev_8_21_14_0_10_54_11</name>
    <dbReference type="NCBI Taxonomy" id="1974485"/>
    <lineage>
        <taxon>Bacteria</taxon>
        <taxon>Candidatus Anderseniibacteriota</taxon>
    </lineage>
</organism>
<dbReference type="InterPro" id="IPR001173">
    <property type="entry name" value="Glyco_trans_2-like"/>
</dbReference>
<accession>A0A2M6WZB8</accession>
<evidence type="ECO:0000256" key="2">
    <source>
        <dbReference type="ARBA" id="ARBA00022676"/>
    </source>
</evidence>
<feature type="domain" description="Glycosyltransferase 2-like" evidence="4">
    <location>
        <begin position="11"/>
        <end position="175"/>
    </location>
</feature>
<dbReference type="GO" id="GO:0009247">
    <property type="term" value="P:glycolipid biosynthetic process"/>
    <property type="evidence" value="ECO:0007669"/>
    <property type="project" value="TreeGrafter"/>
</dbReference>
<dbReference type="Pfam" id="PF00535">
    <property type="entry name" value="Glycos_transf_2"/>
    <property type="match status" value="1"/>
</dbReference>
<keyword evidence="2" id="KW-0328">Glycosyltransferase</keyword>
<evidence type="ECO:0000256" key="1">
    <source>
        <dbReference type="ARBA" id="ARBA00006739"/>
    </source>
</evidence>
<dbReference type="GO" id="GO:0016020">
    <property type="term" value="C:membrane"/>
    <property type="evidence" value="ECO:0007669"/>
    <property type="project" value="GOC"/>
</dbReference>
<dbReference type="FunFam" id="3.90.550.10:FF:000122">
    <property type="entry name" value="Dolichol-phosphate mannosyltransferase subunit 1"/>
    <property type="match status" value="1"/>
</dbReference>
<dbReference type="EMBL" id="PEZP01000031">
    <property type="protein sequence ID" value="PIT98105.1"/>
    <property type="molecule type" value="Genomic_DNA"/>
</dbReference>
<evidence type="ECO:0000256" key="3">
    <source>
        <dbReference type="ARBA" id="ARBA00022679"/>
    </source>
</evidence>